<evidence type="ECO:0000313" key="3">
    <source>
        <dbReference type="EMBL" id="EON89972.1"/>
    </source>
</evidence>
<name>R8AUG3_PLESH</name>
<dbReference type="Proteomes" id="UP000014012">
    <property type="component" value="Unassembled WGS sequence"/>
</dbReference>
<sequence>MERVAVVGLGNISTRHRKNLRKIYPTATIYGMSASGKFAMDIVSDCDMLVSSVQELISLDVQFVIVASPATYHAIHTIPLIQAGIPVLLEKPVAASVADCALIYKTIIEYDTPIAVGYCLRYLPSASIVKTLINEKRIGYIYNALVEVGQYLPDWRPSKSYKCSVSASPELGGGVLLELSHEFDYIRWLLGELNVEHAVLRSSEQLGLDVEDAADIILRTESGCITSIHMDFLQRKPHRKCRFIGSEGTLEWDLINNSVSILSGDGKEVIYLEPEWDKNQMYIDMIVDFAQSIKNGCDMKPRLNSAICTVSLIEEIKTRYPNRKIK</sequence>
<dbReference type="OrthoDB" id="9781031at2"/>
<comment type="caution">
    <text evidence="3">The sequence shown here is derived from an EMBL/GenBank/DDBJ whole genome shotgun (WGS) entry which is preliminary data.</text>
</comment>
<proteinExistence type="predicted"/>
<evidence type="ECO:0000259" key="2">
    <source>
        <dbReference type="Pfam" id="PF22725"/>
    </source>
</evidence>
<dbReference type="SUPFAM" id="SSF55347">
    <property type="entry name" value="Glyceraldehyde-3-phosphate dehydrogenase-like, C-terminal domain"/>
    <property type="match status" value="1"/>
</dbReference>
<dbReference type="InterPro" id="IPR036291">
    <property type="entry name" value="NAD(P)-bd_dom_sf"/>
</dbReference>
<keyword evidence="4" id="KW-1185">Reference proteome</keyword>
<evidence type="ECO:0000313" key="4">
    <source>
        <dbReference type="Proteomes" id="UP000014012"/>
    </source>
</evidence>
<gene>
    <name evidence="3" type="ORF">PLESHI_02874</name>
</gene>
<evidence type="ECO:0000259" key="1">
    <source>
        <dbReference type="Pfam" id="PF01408"/>
    </source>
</evidence>
<organism evidence="3 4">
    <name type="scientific">Plesiomonas shigelloides 302-73</name>
    <dbReference type="NCBI Taxonomy" id="1315976"/>
    <lineage>
        <taxon>Bacteria</taxon>
        <taxon>Pseudomonadati</taxon>
        <taxon>Pseudomonadota</taxon>
        <taxon>Gammaproteobacteria</taxon>
        <taxon>Enterobacterales</taxon>
        <taxon>Enterobacteriaceae</taxon>
        <taxon>Plesiomonas</taxon>
    </lineage>
</organism>
<dbReference type="InterPro" id="IPR000683">
    <property type="entry name" value="Gfo/Idh/MocA-like_OxRdtase_N"/>
</dbReference>
<dbReference type="EMBL" id="AQQO01000022">
    <property type="protein sequence ID" value="EON89972.1"/>
    <property type="molecule type" value="Genomic_DNA"/>
</dbReference>
<protein>
    <submittedName>
        <fullName evidence="3">Oxidoreductase domain-containing protein</fullName>
    </submittedName>
</protein>
<dbReference type="Pfam" id="PF01408">
    <property type="entry name" value="GFO_IDH_MocA"/>
    <property type="match status" value="1"/>
</dbReference>
<dbReference type="Gene3D" id="3.40.50.720">
    <property type="entry name" value="NAD(P)-binding Rossmann-like Domain"/>
    <property type="match status" value="1"/>
</dbReference>
<dbReference type="Gene3D" id="3.30.360.10">
    <property type="entry name" value="Dihydrodipicolinate Reductase, domain 2"/>
    <property type="match status" value="1"/>
</dbReference>
<reference evidence="3 4" key="1">
    <citation type="journal article" date="2013" name="Genome Announc.">
        <title>Genome Sequence of Plesiomonas shigelloides Strain 302-73 (Serotype O1).</title>
        <authorList>
            <person name="Pique N."/>
            <person name="Aquilini E."/>
            <person name="Alioto T."/>
            <person name="Minana-Galbis D."/>
            <person name="Tomas J.M."/>
        </authorList>
    </citation>
    <scope>NUCLEOTIDE SEQUENCE [LARGE SCALE GENOMIC DNA]</scope>
    <source>
        <strain evidence="3 4">302-73</strain>
    </source>
</reference>
<dbReference type="PANTHER" id="PTHR43377">
    <property type="entry name" value="BILIVERDIN REDUCTASE A"/>
    <property type="match status" value="1"/>
</dbReference>
<dbReference type="Pfam" id="PF22725">
    <property type="entry name" value="GFO_IDH_MocA_C3"/>
    <property type="match status" value="1"/>
</dbReference>
<dbReference type="GO" id="GO:0000166">
    <property type="term" value="F:nucleotide binding"/>
    <property type="evidence" value="ECO:0007669"/>
    <property type="project" value="InterPro"/>
</dbReference>
<dbReference type="RefSeq" id="WP_010862209.1">
    <property type="nucleotide sequence ID" value="NZ_KB944507.1"/>
</dbReference>
<dbReference type="PANTHER" id="PTHR43377:SF1">
    <property type="entry name" value="BILIVERDIN REDUCTASE A"/>
    <property type="match status" value="1"/>
</dbReference>
<dbReference type="AlphaFoldDB" id="R8AUG3"/>
<feature type="domain" description="GFO/IDH/MocA-like oxidoreductase" evidence="2">
    <location>
        <begin position="129"/>
        <end position="251"/>
    </location>
</feature>
<feature type="domain" description="Gfo/Idh/MocA-like oxidoreductase N-terminal" evidence="1">
    <location>
        <begin position="3"/>
        <end position="118"/>
    </location>
</feature>
<dbReference type="PATRIC" id="fig|1315976.3.peg.552"/>
<dbReference type="SUPFAM" id="SSF51735">
    <property type="entry name" value="NAD(P)-binding Rossmann-fold domains"/>
    <property type="match status" value="1"/>
</dbReference>
<dbReference type="InterPro" id="IPR051450">
    <property type="entry name" value="Gfo/Idh/MocA_Oxidoreductases"/>
</dbReference>
<dbReference type="HOGENOM" id="CLU_023194_10_1_6"/>
<accession>R8AUG3</accession>
<dbReference type="InterPro" id="IPR055170">
    <property type="entry name" value="GFO_IDH_MocA-like_dom"/>
</dbReference>